<dbReference type="GO" id="GO:0043491">
    <property type="term" value="P:phosphatidylinositol 3-kinase/protein kinase B signal transduction"/>
    <property type="evidence" value="ECO:0007669"/>
    <property type="project" value="TreeGrafter"/>
</dbReference>
<dbReference type="InterPro" id="IPR051281">
    <property type="entry name" value="Dual-spec_lipid-protein_phosph"/>
</dbReference>
<keyword evidence="2" id="KW-0378">Hydrolase</keyword>
<dbReference type="GO" id="GO:0046856">
    <property type="term" value="P:phosphatidylinositol dephosphorylation"/>
    <property type="evidence" value="ECO:0007669"/>
    <property type="project" value="TreeGrafter"/>
</dbReference>
<dbReference type="OrthoDB" id="6252103at2759"/>
<dbReference type="GO" id="GO:0004725">
    <property type="term" value="F:protein tyrosine phosphatase activity"/>
    <property type="evidence" value="ECO:0007669"/>
    <property type="project" value="TreeGrafter"/>
</dbReference>
<dbReference type="EC" id="3.1.3.67" evidence="1"/>
<evidence type="ECO:0000256" key="2">
    <source>
        <dbReference type="ARBA" id="ARBA00022801"/>
    </source>
</evidence>
<feature type="region of interest" description="Disordered" evidence="3">
    <location>
        <begin position="509"/>
        <end position="545"/>
    </location>
</feature>
<evidence type="ECO:0000256" key="1">
    <source>
        <dbReference type="ARBA" id="ARBA00013015"/>
    </source>
</evidence>
<dbReference type="GO" id="GO:0048870">
    <property type="term" value="P:cell motility"/>
    <property type="evidence" value="ECO:0007669"/>
    <property type="project" value="TreeGrafter"/>
</dbReference>
<feature type="region of interest" description="Disordered" evidence="3">
    <location>
        <begin position="360"/>
        <end position="388"/>
    </location>
</feature>
<dbReference type="PROSITE" id="PS00383">
    <property type="entry name" value="TYR_PHOSPHATASE_1"/>
    <property type="match status" value="1"/>
</dbReference>
<dbReference type="GO" id="GO:0005829">
    <property type="term" value="C:cytosol"/>
    <property type="evidence" value="ECO:0007669"/>
    <property type="project" value="TreeGrafter"/>
</dbReference>
<feature type="compositionally biased region" description="Polar residues" evidence="3">
    <location>
        <begin position="104"/>
        <end position="120"/>
    </location>
</feature>
<comment type="caution">
    <text evidence="6">The sequence shown here is derived from an EMBL/GenBank/DDBJ whole genome shotgun (WGS) entry which is preliminary data.</text>
</comment>
<evidence type="ECO:0000313" key="6">
    <source>
        <dbReference type="EMBL" id="CAE7063826.1"/>
    </source>
</evidence>
<dbReference type="PROSITE" id="PS51181">
    <property type="entry name" value="PPASE_TENSIN"/>
    <property type="match status" value="1"/>
</dbReference>
<dbReference type="GO" id="GO:0005886">
    <property type="term" value="C:plasma membrane"/>
    <property type="evidence" value="ECO:0007669"/>
    <property type="project" value="TreeGrafter"/>
</dbReference>
<proteinExistence type="predicted"/>
<dbReference type="InterPro" id="IPR029021">
    <property type="entry name" value="Prot-tyrosine_phosphatase-like"/>
</dbReference>
<dbReference type="InterPro" id="IPR016130">
    <property type="entry name" value="Tyr_Pase_AS"/>
</dbReference>
<gene>
    <name evidence="6" type="ORF">RDB_LOCUS10028</name>
</gene>
<evidence type="ECO:0000259" key="5">
    <source>
        <dbReference type="PROSITE" id="PS51181"/>
    </source>
</evidence>
<feature type="compositionally biased region" description="Polar residues" evidence="3">
    <location>
        <begin position="77"/>
        <end position="88"/>
    </location>
</feature>
<feature type="region of interest" description="Disordered" evidence="3">
    <location>
        <begin position="64"/>
        <end position="139"/>
    </location>
</feature>
<dbReference type="GO" id="GO:0005634">
    <property type="term" value="C:nucleus"/>
    <property type="evidence" value="ECO:0007669"/>
    <property type="project" value="TreeGrafter"/>
</dbReference>
<name>A0A8H3DSI5_9AGAM</name>
<feature type="region of interest" description="Disordered" evidence="3">
    <location>
        <begin position="271"/>
        <end position="290"/>
    </location>
</feature>
<dbReference type="Gene3D" id="3.90.190.10">
    <property type="entry name" value="Protein tyrosine phosphatase superfamily"/>
    <property type="match status" value="1"/>
</dbReference>
<accession>A0A8H3DSI5</accession>
<dbReference type="AlphaFoldDB" id="A0A8H3DSI5"/>
<reference evidence="6" key="1">
    <citation type="submission" date="2021-01" db="EMBL/GenBank/DDBJ databases">
        <authorList>
            <person name="Kaushik A."/>
        </authorList>
    </citation>
    <scope>NUCLEOTIDE SEQUENCE</scope>
    <source>
        <strain evidence="6">AG5</strain>
    </source>
</reference>
<evidence type="ECO:0000259" key="4">
    <source>
        <dbReference type="PROSITE" id="PS50056"/>
    </source>
</evidence>
<dbReference type="InterPro" id="IPR000387">
    <property type="entry name" value="Tyr_Pase_dom"/>
</dbReference>
<dbReference type="GO" id="GO:0051896">
    <property type="term" value="P:regulation of phosphatidylinositol 3-kinase/protein kinase B signal transduction"/>
    <property type="evidence" value="ECO:0007669"/>
    <property type="project" value="TreeGrafter"/>
</dbReference>
<dbReference type="EMBL" id="CAJNJQ010000215">
    <property type="protein sequence ID" value="CAE7063826.1"/>
    <property type="molecule type" value="Genomic_DNA"/>
</dbReference>
<feature type="domain" description="Tyrosine specific protein phosphatases" evidence="4">
    <location>
        <begin position="1"/>
        <end position="68"/>
    </location>
</feature>
<dbReference type="PROSITE" id="PS50056">
    <property type="entry name" value="TYR_PHOSPHATASE_2"/>
    <property type="match status" value="1"/>
</dbReference>
<protein>
    <recommendedName>
        <fullName evidence="1">phosphatidylinositol-3,4,5-trisphosphate 3-phosphatase</fullName>
        <ecNumber evidence="1">3.1.3.67</ecNumber>
    </recommendedName>
</protein>
<dbReference type="GO" id="GO:0016314">
    <property type="term" value="F:phosphatidylinositol-3,4,5-trisphosphate 3-phosphatase activity"/>
    <property type="evidence" value="ECO:0007669"/>
    <property type="project" value="UniProtKB-EC"/>
</dbReference>
<evidence type="ECO:0000256" key="3">
    <source>
        <dbReference type="SAM" id="MobiDB-lite"/>
    </source>
</evidence>
<dbReference type="SUPFAM" id="SSF52799">
    <property type="entry name" value="(Phosphotyrosine protein) phosphatases II"/>
    <property type="match status" value="1"/>
</dbReference>
<organism evidence="6 7">
    <name type="scientific">Rhizoctonia solani</name>
    <dbReference type="NCBI Taxonomy" id="456999"/>
    <lineage>
        <taxon>Eukaryota</taxon>
        <taxon>Fungi</taxon>
        <taxon>Dikarya</taxon>
        <taxon>Basidiomycota</taxon>
        <taxon>Agaricomycotina</taxon>
        <taxon>Agaricomycetes</taxon>
        <taxon>Cantharellales</taxon>
        <taxon>Ceratobasidiaceae</taxon>
        <taxon>Rhizoctonia</taxon>
    </lineage>
</organism>
<dbReference type="PANTHER" id="PTHR12305">
    <property type="entry name" value="PHOSPHATASE WITH HOMOLOGY TO TENSIN"/>
    <property type="match status" value="1"/>
</dbReference>
<sequence>MREWLAGGEHRVVVLHCKAGKGRSGTLACAYLLTLEQTPTPPRLQRSYAAKEWAERRAEMLINEVESDEEEIHQTDDPSSNRANSTKPTEPKVVLDSKEVPLTVSPQVSLDIPANSQSREPSPVSPSGSSTIKSKKGSTLESVIALHTSRRMQTPREGVKVKQGVSIPSQRRFLGYWSRLLDGAAPSGIWGINGDSTNANDRQRVRLDTIRVTMRDDASVKQRGIKIINSILDRAVGNEGKKGKGEIWVSLARYDDNLVELLEDWEQRTRSSEHGIGHRAHGPEADRDEREGEVALERIFEDGTWDNKKMVRSFARLGVTDPADVTEAKTSDKDVTIIKRTHLLHPLKYSKWVKIDKKGVPKPSRLSVPGAYRSSGDDSDAASASSMSTTATNVAAAVTEAREQDKLQPELEEIEINPGVILDARREVRAKLYMGQVPMGWMWFVPAFHMPDGATESTIKLARKEVDFPLGAGAWIEEVEIVLTRVESSSEPTSTRSGEARAADVLSLDTLQDEQEPPSRVLSPEEQGHGGKGESPAGRLVHGAGQLMAGKGVGEAFNAARAAD</sequence>
<feature type="compositionally biased region" description="Low complexity" evidence="3">
    <location>
        <begin position="121"/>
        <end position="132"/>
    </location>
</feature>
<dbReference type="PANTHER" id="PTHR12305:SF81">
    <property type="entry name" value="PHOSPHATIDYLINOSITOL 3,4,5-TRISPHOSPHATE 3-PHOSPHATASE AND DUAL-SPECIFICITY PROTEIN PHOSPHATASE PTEN"/>
    <property type="match status" value="1"/>
</dbReference>
<dbReference type="GO" id="GO:0042995">
    <property type="term" value="C:cell projection"/>
    <property type="evidence" value="ECO:0007669"/>
    <property type="project" value="TreeGrafter"/>
</dbReference>
<dbReference type="Proteomes" id="UP000663827">
    <property type="component" value="Unassembled WGS sequence"/>
</dbReference>
<feature type="domain" description="Phosphatase tensin-type" evidence="5">
    <location>
        <begin position="1"/>
        <end position="184"/>
    </location>
</feature>
<evidence type="ECO:0000313" key="7">
    <source>
        <dbReference type="Proteomes" id="UP000663827"/>
    </source>
</evidence>
<dbReference type="InterPro" id="IPR029023">
    <property type="entry name" value="Tensin_phosphatase"/>
</dbReference>
<feature type="compositionally biased region" description="Basic and acidic residues" evidence="3">
    <location>
        <begin position="89"/>
        <end position="99"/>
    </location>
</feature>